<organism evidence="1 2">
    <name type="scientific">Liparis tanakae</name>
    <name type="common">Tanaka's snailfish</name>
    <dbReference type="NCBI Taxonomy" id="230148"/>
    <lineage>
        <taxon>Eukaryota</taxon>
        <taxon>Metazoa</taxon>
        <taxon>Chordata</taxon>
        <taxon>Craniata</taxon>
        <taxon>Vertebrata</taxon>
        <taxon>Euteleostomi</taxon>
        <taxon>Actinopterygii</taxon>
        <taxon>Neopterygii</taxon>
        <taxon>Teleostei</taxon>
        <taxon>Neoteleostei</taxon>
        <taxon>Acanthomorphata</taxon>
        <taxon>Eupercaria</taxon>
        <taxon>Perciformes</taxon>
        <taxon>Cottioidei</taxon>
        <taxon>Cottales</taxon>
        <taxon>Liparidae</taxon>
        <taxon>Liparis</taxon>
    </lineage>
</organism>
<comment type="caution">
    <text evidence="1">The sequence shown here is derived from an EMBL/GenBank/DDBJ whole genome shotgun (WGS) entry which is preliminary data.</text>
</comment>
<sequence length="106" mass="11439">MCGVSIKSPKKTAFAPVVTEIDGKTFAQLEVPKHISKENTSPSALCSGFRDLQSERRLPELTTAHIPSTQPPSIFPSPHPPVRMPVKYTLNRGAQCLLSSAPSVLS</sequence>
<keyword evidence="2" id="KW-1185">Reference proteome</keyword>
<gene>
    <name evidence="1" type="ORF">EYF80_029048</name>
</gene>
<reference evidence="1 2" key="1">
    <citation type="submission" date="2019-03" db="EMBL/GenBank/DDBJ databases">
        <title>First draft genome of Liparis tanakae, snailfish: a comprehensive survey of snailfish specific genes.</title>
        <authorList>
            <person name="Kim W."/>
            <person name="Song I."/>
            <person name="Jeong J.-H."/>
            <person name="Kim D."/>
            <person name="Kim S."/>
            <person name="Ryu S."/>
            <person name="Song J.Y."/>
            <person name="Lee S.K."/>
        </authorList>
    </citation>
    <scope>NUCLEOTIDE SEQUENCE [LARGE SCALE GENOMIC DNA]</scope>
    <source>
        <tissue evidence="1">Muscle</tissue>
    </source>
</reference>
<protein>
    <submittedName>
        <fullName evidence="1">Uncharacterized protein</fullName>
    </submittedName>
</protein>
<dbReference type="Proteomes" id="UP000314294">
    <property type="component" value="Unassembled WGS sequence"/>
</dbReference>
<evidence type="ECO:0000313" key="1">
    <source>
        <dbReference type="EMBL" id="TNN60704.1"/>
    </source>
</evidence>
<dbReference type="AlphaFoldDB" id="A0A4Z2H7A2"/>
<accession>A0A4Z2H7A2</accession>
<dbReference type="EMBL" id="SRLO01000329">
    <property type="protein sequence ID" value="TNN60704.1"/>
    <property type="molecule type" value="Genomic_DNA"/>
</dbReference>
<name>A0A4Z2H7A2_9TELE</name>
<evidence type="ECO:0000313" key="2">
    <source>
        <dbReference type="Proteomes" id="UP000314294"/>
    </source>
</evidence>
<proteinExistence type="predicted"/>